<comment type="caution">
    <text evidence="10">The sequence shown here is derived from an EMBL/GenBank/DDBJ whole genome shotgun (WGS) entry which is preliminary data.</text>
</comment>
<dbReference type="UniPathway" id="UPA00053">
    <property type="reaction ID" value="UER00087"/>
</dbReference>
<dbReference type="InterPro" id="IPR022893">
    <property type="entry name" value="Shikimate_DH_fam"/>
</dbReference>
<evidence type="ECO:0000256" key="5">
    <source>
        <dbReference type="ARBA" id="ARBA00023141"/>
    </source>
</evidence>
<dbReference type="CDD" id="cd01065">
    <property type="entry name" value="NAD_bind_Shikimate_DH"/>
    <property type="match status" value="1"/>
</dbReference>
<gene>
    <name evidence="6" type="primary">aroE</name>
    <name evidence="10" type="ORF">KTS45_04340</name>
</gene>
<feature type="binding site" evidence="6">
    <location>
        <position position="211"/>
    </location>
    <ligand>
        <name>shikimate</name>
        <dbReference type="ChEBI" id="CHEBI:36208"/>
    </ligand>
</feature>
<evidence type="ECO:0000313" key="10">
    <source>
        <dbReference type="EMBL" id="MBV0923421.1"/>
    </source>
</evidence>
<dbReference type="RefSeq" id="WP_162316554.1">
    <property type="nucleotide sequence ID" value="NZ_JAHQXF010000001.1"/>
</dbReference>
<feature type="binding site" evidence="6">
    <location>
        <position position="85"/>
    </location>
    <ligand>
        <name>shikimate</name>
        <dbReference type="ChEBI" id="CHEBI:36208"/>
    </ligand>
</feature>
<keyword evidence="3 6" id="KW-0521">NADP</keyword>
<feature type="binding site" evidence="6">
    <location>
        <begin position="123"/>
        <end position="127"/>
    </location>
    <ligand>
        <name>NADP(+)</name>
        <dbReference type="ChEBI" id="CHEBI:58349"/>
    </ligand>
</feature>
<dbReference type="GO" id="GO:0008652">
    <property type="term" value="P:amino acid biosynthetic process"/>
    <property type="evidence" value="ECO:0007669"/>
    <property type="project" value="UniProtKB-KW"/>
</dbReference>
<dbReference type="Gene3D" id="3.40.50.10860">
    <property type="entry name" value="Leucine Dehydrogenase, chain A, domain 1"/>
    <property type="match status" value="1"/>
</dbReference>
<dbReference type="InterPro" id="IPR046346">
    <property type="entry name" value="Aminoacid_DH-like_N_sf"/>
</dbReference>
<feature type="binding site" evidence="6">
    <location>
        <begin position="14"/>
        <end position="16"/>
    </location>
    <ligand>
        <name>shikimate</name>
        <dbReference type="ChEBI" id="CHEBI:36208"/>
    </ligand>
</feature>
<feature type="binding site" evidence="6">
    <location>
        <begin position="146"/>
        <end position="151"/>
    </location>
    <ligand>
        <name>NADP(+)</name>
        <dbReference type="ChEBI" id="CHEBI:58349"/>
    </ligand>
</feature>
<reference evidence="10 11" key="1">
    <citation type="submission" date="2021-06" db="EMBL/GenBank/DDBJ databases">
        <title>New haloarchaea isolates fom saline soil.</title>
        <authorList>
            <person name="Duran-Viseras A."/>
            <person name="Sanchez-Porro C.S."/>
            <person name="Ventosa A."/>
        </authorList>
    </citation>
    <scope>NUCLEOTIDE SEQUENCE [LARGE SCALE GENOMIC DNA]</scope>
    <source>
        <strain evidence="10 11">JCM 183640</strain>
    </source>
</reference>
<dbReference type="Pfam" id="PF08501">
    <property type="entry name" value="Shikimate_dh_N"/>
    <property type="match status" value="1"/>
</dbReference>
<dbReference type="InterPro" id="IPR036291">
    <property type="entry name" value="NAD(P)-bd_dom_sf"/>
</dbReference>
<dbReference type="GO" id="GO:0004764">
    <property type="term" value="F:shikimate 3-dehydrogenase (NADP+) activity"/>
    <property type="evidence" value="ECO:0007669"/>
    <property type="project" value="UniProtKB-UniRule"/>
</dbReference>
<dbReference type="GO" id="GO:0009423">
    <property type="term" value="P:chorismate biosynthetic process"/>
    <property type="evidence" value="ECO:0007669"/>
    <property type="project" value="UniProtKB-UniRule"/>
</dbReference>
<dbReference type="InterPro" id="IPR006151">
    <property type="entry name" value="Shikm_DH/Glu-tRNA_Rdtase"/>
</dbReference>
<dbReference type="Proteomes" id="UP000766550">
    <property type="component" value="Unassembled WGS sequence"/>
</dbReference>
<keyword evidence="4 6" id="KW-0560">Oxidoreductase</keyword>
<feature type="binding site" evidence="6">
    <location>
        <position position="239"/>
    </location>
    <ligand>
        <name>shikimate</name>
        <dbReference type="ChEBI" id="CHEBI:36208"/>
    </ligand>
</feature>
<feature type="domain" description="SDH C-terminal" evidence="9">
    <location>
        <begin position="232"/>
        <end position="262"/>
    </location>
</feature>
<comment type="pathway">
    <text evidence="6">Metabolic intermediate biosynthesis; chorismate biosynthesis; chorismate from D-erythrose 4-phosphate and phosphoenolpyruvate: step 4/7.</text>
</comment>
<dbReference type="NCBIfam" id="TIGR00507">
    <property type="entry name" value="aroE"/>
    <property type="match status" value="1"/>
</dbReference>
<dbReference type="EMBL" id="JAHQXF010000001">
    <property type="protein sequence ID" value="MBV0923421.1"/>
    <property type="molecule type" value="Genomic_DNA"/>
</dbReference>
<keyword evidence="5 6" id="KW-0057">Aromatic amino acid biosynthesis</keyword>
<evidence type="ECO:0000313" key="11">
    <source>
        <dbReference type="Proteomes" id="UP000766550"/>
    </source>
</evidence>
<comment type="subunit">
    <text evidence="6">Homodimer.</text>
</comment>
<dbReference type="SUPFAM" id="SSF51735">
    <property type="entry name" value="NAD(P)-binding Rossmann-fold domains"/>
    <property type="match status" value="1"/>
</dbReference>
<dbReference type="PANTHER" id="PTHR21089:SF1">
    <property type="entry name" value="BIFUNCTIONAL 3-DEHYDROQUINATE DEHYDRATASE_SHIKIMATE DEHYDROGENASE, CHLOROPLASTIC"/>
    <property type="match status" value="1"/>
</dbReference>
<evidence type="ECO:0000259" key="8">
    <source>
        <dbReference type="Pfam" id="PF08501"/>
    </source>
</evidence>
<feature type="active site" description="Proton acceptor" evidence="6">
    <location>
        <position position="65"/>
    </location>
</feature>
<comment type="function">
    <text evidence="6">Involved in the biosynthesis of the chorismate, which leads to the biosynthesis of aromatic amino acids. Catalyzes the reversible NADPH linked reduction of 3-dehydroshikimate (DHSA) to yield shikimate (SA).</text>
</comment>
<evidence type="ECO:0000256" key="3">
    <source>
        <dbReference type="ARBA" id="ARBA00022857"/>
    </source>
</evidence>
<dbReference type="HAMAP" id="MF_00222">
    <property type="entry name" value="Shikimate_DH_AroE"/>
    <property type="match status" value="1"/>
</dbReference>
<dbReference type="GO" id="GO:0009073">
    <property type="term" value="P:aromatic amino acid family biosynthetic process"/>
    <property type="evidence" value="ECO:0007669"/>
    <property type="project" value="UniProtKB-KW"/>
</dbReference>
<dbReference type="Pfam" id="PF18317">
    <property type="entry name" value="SDH_C"/>
    <property type="match status" value="1"/>
</dbReference>
<protein>
    <recommendedName>
        <fullName evidence="1 6">Shikimate dehydrogenase (NADP(+))</fullName>
        <shortName evidence="6">SDH</shortName>
        <ecNumber evidence="1 6">1.1.1.25</ecNumber>
    </recommendedName>
</protein>
<dbReference type="Gene3D" id="3.40.50.720">
    <property type="entry name" value="NAD(P)-binding Rossmann-like Domain"/>
    <property type="match status" value="1"/>
</dbReference>
<keyword evidence="11" id="KW-1185">Reference proteome</keyword>
<proteinExistence type="inferred from homology"/>
<evidence type="ECO:0000256" key="4">
    <source>
        <dbReference type="ARBA" id="ARBA00023002"/>
    </source>
</evidence>
<feature type="domain" description="Shikimate dehydrogenase substrate binding N-terminal" evidence="8">
    <location>
        <begin position="6"/>
        <end position="87"/>
    </location>
</feature>
<accession>A0A8J7Y9Z3</accession>
<sequence>MDVYGLIGNPVGHSLSPPMHEAGYEALGIDAKYVTFEPAADGGAAAVEAADRLGVAGLNVTIPFKQDVLDAVSPDPLAERIGAVNTIDFGDGTPTGYNTDAVGAVRALEHHGVDLSGTAVVVGAGGAGRAVAFGLADEGMSVRVANRTESKARDLAGEVPDASGHGLAGLAELLADADVLVNCTSVGMDEDETPVPAEALHGELAVLDAVYSPLSTRLLRDAAEVGATTIDGAWMLLYQGVEAFELWTGEDAPVNPMNDALRAGL</sequence>
<dbReference type="AlphaFoldDB" id="A0A8J7Y9Z3"/>
<dbReference type="InterPro" id="IPR013708">
    <property type="entry name" value="Shikimate_DH-bd_N"/>
</dbReference>
<comment type="catalytic activity">
    <reaction evidence="6">
        <text>shikimate + NADP(+) = 3-dehydroshikimate + NADPH + H(+)</text>
        <dbReference type="Rhea" id="RHEA:17737"/>
        <dbReference type="ChEBI" id="CHEBI:15378"/>
        <dbReference type="ChEBI" id="CHEBI:16630"/>
        <dbReference type="ChEBI" id="CHEBI:36208"/>
        <dbReference type="ChEBI" id="CHEBI:57783"/>
        <dbReference type="ChEBI" id="CHEBI:58349"/>
        <dbReference type="EC" id="1.1.1.25"/>
    </reaction>
</comment>
<evidence type="ECO:0000256" key="6">
    <source>
        <dbReference type="HAMAP-Rule" id="MF_00222"/>
    </source>
</evidence>
<dbReference type="Pfam" id="PF01488">
    <property type="entry name" value="Shikimate_DH"/>
    <property type="match status" value="1"/>
</dbReference>
<comment type="caution">
    <text evidence="6">Lacks conserved residue(s) required for the propagation of feature annotation.</text>
</comment>
<feature type="binding site" evidence="6">
    <location>
        <position position="100"/>
    </location>
    <ligand>
        <name>shikimate</name>
        <dbReference type="ChEBI" id="CHEBI:36208"/>
    </ligand>
</feature>
<feature type="binding site" evidence="6">
    <location>
        <position position="232"/>
    </location>
    <ligand>
        <name>NADP(+)</name>
        <dbReference type="ChEBI" id="CHEBI:58349"/>
    </ligand>
</feature>
<dbReference type="GO" id="GO:0019632">
    <property type="term" value="P:shikimate metabolic process"/>
    <property type="evidence" value="ECO:0007669"/>
    <property type="project" value="InterPro"/>
</dbReference>
<evidence type="ECO:0000256" key="2">
    <source>
        <dbReference type="ARBA" id="ARBA00022605"/>
    </source>
</evidence>
<feature type="domain" description="Quinate/shikimate 5-dehydrogenase/glutamyl-tRNA reductase" evidence="7">
    <location>
        <begin position="118"/>
        <end position="185"/>
    </location>
</feature>
<name>A0A8J7Y9Z3_9EURY</name>
<dbReference type="InterPro" id="IPR041121">
    <property type="entry name" value="SDH_C"/>
</dbReference>
<dbReference type="NCBIfam" id="NF001319">
    <property type="entry name" value="PRK00258.3-3"/>
    <property type="match status" value="1"/>
</dbReference>
<feature type="binding site" evidence="6">
    <location>
        <position position="209"/>
    </location>
    <ligand>
        <name>NADP(+)</name>
        <dbReference type="ChEBI" id="CHEBI:58349"/>
    </ligand>
</feature>
<keyword evidence="2 6" id="KW-0028">Amino-acid biosynthesis</keyword>
<dbReference type="SUPFAM" id="SSF53223">
    <property type="entry name" value="Aminoacid dehydrogenase-like, N-terminal domain"/>
    <property type="match status" value="1"/>
</dbReference>
<dbReference type="GO" id="GO:0050661">
    <property type="term" value="F:NADP binding"/>
    <property type="evidence" value="ECO:0007669"/>
    <property type="project" value="InterPro"/>
</dbReference>
<evidence type="ECO:0000259" key="7">
    <source>
        <dbReference type="Pfam" id="PF01488"/>
    </source>
</evidence>
<dbReference type="PANTHER" id="PTHR21089">
    <property type="entry name" value="SHIKIMATE DEHYDROGENASE"/>
    <property type="match status" value="1"/>
</dbReference>
<feature type="binding site" evidence="6">
    <location>
        <position position="61"/>
    </location>
    <ligand>
        <name>shikimate</name>
        <dbReference type="ChEBI" id="CHEBI:36208"/>
    </ligand>
</feature>
<comment type="similarity">
    <text evidence="6">Belongs to the shikimate dehydrogenase family.</text>
</comment>
<organism evidence="10 11">
    <name type="scientific">Haloarcula limicola</name>
    <dbReference type="NCBI Taxonomy" id="1429915"/>
    <lineage>
        <taxon>Archaea</taxon>
        <taxon>Methanobacteriati</taxon>
        <taxon>Methanobacteriota</taxon>
        <taxon>Stenosarchaea group</taxon>
        <taxon>Halobacteria</taxon>
        <taxon>Halobacteriales</taxon>
        <taxon>Haloarculaceae</taxon>
        <taxon>Haloarcula</taxon>
    </lineage>
</organism>
<dbReference type="InterPro" id="IPR011342">
    <property type="entry name" value="Shikimate_DH"/>
</dbReference>
<dbReference type="EC" id="1.1.1.25" evidence="1 6"/>
<evidence type="ECO:0000259" key="9">
    <source>
        <dbReference type="Pfam" id="PF18317"/>
    </source>
</evidence>
<dbReference type="OrthoDB" id="8744at2157"/>
<evidence type="ECO:0000256" key="1">
    <source>
        <dbReference type="ARBA" id="ARBA00012962"/>
    </source>
</evidence>